<proteinExistence type="predicted"/>
<dbReference type="OrthoDB" id="10348418at2759"/>
<keyword evidence="1" id="KW-0175">Coiled coil</keyword>
<sequence length="359" mass="42681">MHPYYEDSNPHLAFRPRTQPMDRTMKLRRGNAQNTRGVNEMENLGQKIVLLKKDLLIVSNLIDQSIQREKAMEIERRFNFCKFIREFFDQAKKEKDNNSEIRLWPKDCFVRDCSDRCSINVVERADEMFDNISKEIIQWRDLNEQQRREKQKKEDQILKFEKQIEDLIIDKLKFEEKPPVIAPPVVQQPIQPQIPQIPVIPQEPPDEKMESVARFLATLYLEARKYQLTFDQVLSDSFPIYKIQNPQQQVNSKSIFPFALMQIEGNDMVYKVRKDNCLERNNTAYWESYQDQQITSTLYYQHEYFKEKVNDIMEIADMDQMVYAQGLDDEKLDEEEKLFKKKVKSSSTRLTGVNGGQLK</sequence>
<comment type="caution">
    <text evidence="3">The sequence shown here is derived from an EMBL/GenBank/DDBJ whole genome shotgun (WGS) entry which is preliminary data.</text>
</comment>
<feature type="coiled-coil region" evidence="1">
    <location>
        <begin position="136"/>
        <end position="170"/>
    </location>
</feature>
<evidence type="ECO:0000313" key="3">
    <source>
        <dbReference type="EMBL" id="CAD8197433.1"/>
    </source>
</evidence>
<keyword evidence="4" id="KW-1185">Reference proteome</keyword>
<gene>
    <name evidence="3" type="ORF">POCTA_138.1.T1140109</name>
</gene>
<feature type="region of interest" description="Disordered" evidence="2">
    <location>
        <begin position="1"/>
        <end position="20"/>
    </location>
</feature>
<evidence type="ECO:0000256" key="2">
    <source>
        <dbReference type="SAM" id="MobiDB-lite"/>
    </source>
</evidence>
<evidence type="ECO:0000256" key="1">
    <source>
        <dbReference type="SAM" id="Coils"/>
    </source>
</evidence>
<evidence type="ECO:0000313" key="4">
    <source>
        <dbReference type="Proteomes" id="UP000683925"/>
    </source>
</evidence>
<reference evidence="3" key="1">
    <citation type="submission" date="2021-01" db="EMBL/GenBank/DDBJ databases">
        <authorList>
            <consortium name="Genoscope - CEA"/>
            <person name="William W."/>
        </authorList>
    </citation>
    <scope>NUCLEOTIDE SEQUENCE</scope>
</reference>
<dbReference type="AlphaFoldDB" id="A0A8S1X8X8"/>
<name>A0A8S1X8X8_PAROT</name>
<dbReference type="EMBL" id="CAJJDP010000114">
    <property type="protein sequence ID" value="CAD8197433.1"/>
    <property type="molecule type" value="Genomic_DNA"/>
</dbReference>
<dbReference type="Proteomes" id="UP000683925">
    <property type="component" value="Unassembled WGS sequence"/>
</dbReference>
<protein>
    <submittedName>
        <fullName evidence="3">Uncharacterized protein</fullName>
    </submittedName>
</protein>
<organism evidence="3 4">
    <name type="scientific">Paramecium octaurelia</name>
    <dbReference type="NCBI Taxonomy" id="43137"/>
    <lineage>
        <taxon>Eukaryota</taxon>
        <taxon>Sar</taxon>
        <taxon>Alveolata</taxon>
        <taxon>Ciliophora</taxon>
        <taxon>Intramacronucleata</taxon>
        <taxon>Oligohymenophorea</taxon>
        <taxon>Peniculida</taxon>
        <taxon>Parameciidae</taxon>
        <taxon>Paramecium</taxon>
    </lineage>
</organism>
<accession>A0A8S1X8X8</accession>